<organism evidence="1 2">
    <name type="scientific">Suillus luteus UH-Slu-Lm8-n1</name>
    <dbReference type="NCBI Taxonomy" id="930992"/>
    <lineage>
        <taxon>Eukaryota</taxon>
        <taxon>Fungi</taxon>
        <taxon>Dikarya</taxon>
        <taxon>Basidiomycota</taxon>
        <taxon>Agaricomycotina</taxon>
        <taxon>Agaricomycetes</taxon>
        <taxon>Agaricomycetidae</taxon>
        <taxon>Boletales</taxon>
        <taxon>Suillineae</taxon>
        <taxon>Suillaceae</taxon>
        <taxon>Suillus</taxon>
    </lineage>
</organism>
<reference evidence="1 2" key="1">
    <citation type="submission" date="2014-04" db="EMBL/GenBank/DDBJ databases">
        <authorList>
            <consortium name="DOE Joint Genome Institute"/>
            <person name="Kuo A."/>
            <person name="Ruytinx J."/>
            <person name="Rineau F."/>
            <person name="Colpaert J."/>
            <person name="Kohler A."/>
            <person name="Nagy L.G."/>
            <person name="Floudas D."/>
            <person name="Copeland A."/>
            <person name="Barry K.W."/>
            <person name="Cichocki N."/>
            <person name="Veneault-Fourrey C."/>
            <person name="LaButti K."/>
            <person name="Lindquist E.A."/>
            <person name="Lipzen A."/>
            <person name="Lundell T."/>
            <person name="Morin E."/>
            <person name="Murat C."/>
            <person name="Sun H."/>
            <person name="Tunlid A."/>
            <person name="Henrissat B."/>
            <person name="Grigoriev I.V."/>
            <person name="Hibbett D.S."/>
            <person name="Martin F."/>
            <person name="Nordberg H.P."/>
            <person name="Cantor M.N."/>
            <person name="Hua S.X."/>
        </authorList>
    </citation>
    <scope>NUCLEOTIDE SEQUENCE [LARGE SCALE GENOMIC DNA]</scope>
    <source>
        <strain evidence="1 2">UH-Slu-Lm8-n1</strain>
    </source>
</reference>
<keyword evidence="2" id="KW-1185">Reference proteome</keyword>
<proteinExistence type="predicted"/>
<gene>
    <name evidence="1" type="ORF">CY34DRAFT_810781</name>
</gene>
<accession>A0A0D0AFV6</accession>
<dbReference type="AlphaFoldDB" id="A0A0D0AFV6"/>
<name>A0A0D0AFV6_9AGAM</name>
<dbReference type="HOGENOM" id="CLU_752661_0_0_1"/>
<sequence>MHYVPHDMVCAPRPMPAIVNTVLARDGATRIPQVLPTFVYTPTSTGSNGTALRATLPAPFTYCIPREFIEAESIIPEMIHQRLVDLHGMPMDQPPFFNMPDTRLYAQFVSNFCKHKDAVTRQYYSKVPRNPCFPDDLHCPRIYPIELLKQLPNHLERYKDAFPEPLPTVIIRNDEIISMDPPLWHMHGVIMHVSPTEHPPKHEDTLWSMFLKRGVSASHRAHSEGRPQLATSPLQFGNMIYSAEELTYFDFAVNVFIEVPRLPWSELEEEPEAAYKGAFILKAVDYPMDPTCWTELTEDRKMDIFERAPQLFGGVPTFLECPTFPAVNMHFQNWDMNLLGVLDDLKFEAVDDSIDVAGNQDCYIGLAE</sequence>
<protein>
    <submittedName>
        <fullName evidence="1">Uncharacterized protein</fullName>
    </submittedName>
</protein>
<dbReference type="InParanoid" id="A0A0D0AFV6"/>
<reference evidence="2" key="2">
    <citation type="submission" date="2015-01" db="EMBL/GenBank/DDBJ databases">
        <title>Evolutionary Origins and Diversification of the Mycorrhizal Mutualists.</title>
        <authorList>
            <consortium name="DOE Joint Genome Institute"/>
            <consortium name="Mycorrhizal Genomics Consortium"/>
            <person name="Kohler A."/>
            <person name="Kuo A."/>
            <person name="Nagy L.G."/>
            <person name="Floudas D."/>
            <person name="Copeland A."/>
            <person name="Barry K.W."/>
            <person name="Cichocki N."/>
            <person name="Veneault-Fourrey C."/>
            <person name="LaButti K."/>
            <person name="Lindquist E.A."/>
            <person name="Lipzen A."/>
            <person name="Lundell T."/>
            <person name="Morin E."/>
            <person name="Murat C."/>
            <person name="Riley R."/>
            <person name="Ohm R."/>
            <person name="Sun H."/>
            <person name="Tunlid A."/>
            <person name="Henrissat B."/>
            <person name="Grigoriev I.V."/>
            <person name="Hibbett D.S."/>
            <person name="Martin F."/>
        </authorList>
    </citation>
    <scope>NUCLEOTIDE SEQUENCE [LARGE SCALE GENOMIC DNA]</scope>
    <source>
        <strain evidence="2">UH-Slu-Lm8-n1</strain>
    </source>
</reference>
<evidence type="ECO:0000313" key="1">
    <source>
        <dbReference type="EMBL" id="KIK37004.1"/>
    </source>
</evidence>
<dbReference type="Proteomes" id="UP000054485">
    <property type="component" value="Unassembled WGS sequence"/>
</dbReference>
<dbReference type="EMBL" id="KN835481">
    <property type="protein sequence ID" value="KIK37004.1"/>
    <property type="molecule type" value="Genomic_DNA"/>
</dbReference>
<dbReference type="OrthoDB" id="2617511at2759"/>
<evidence type="ECO:0000313" key="2">
    <source>
        <dbReference type="Proteomes" id="UP000054485"/>
    </source>
</evidence>